<dbReference type="RefSeq" id="WP_124869070.1">
    <property type="nucleotide sequence ID" value="NZ_RQZF01000003.1"/>
</dbReference>
<evidence type="ECO:0000259" key="4">
    <source>
        <dbReference type="Pfam" id="PF03816"/>
    </source>
</evidence>
<dbReference type="Proteomes" id="UP000280444">
    <property type="component" value="Unassembled WGS sequence"/>
</dbReference>
<dbReference type="Gene3D" id="3.40.630.190">
    <property type="entry name" value="LCP protein"/>
    <property type="match status" value="1"/>
</dbReference>
<keyword evidence="3" id="KW-0472">Membrane</keyword>
<dbReference type="InterPro" id="IPR050922">
    <property type="entry name" value="LytR/CpsA/Psr_CW_biosynth"/>
</dbReference>
<evidence type="ECO:0000313" key="5">
    <source>
        <dbReference type="EMBL" id="RRC95487.1"/>
    </source>
</evidence>
<proteinExistence type="inferred from homology"/>
<feature type="domain" description="Cell envelope-related transcriptional attenuator" evidence="4">
    <location>
        <begin position="115"/>
        <end position="277"/>
    </location>
</feature>
<evidence type="ECO:0000256" key="2">
    <source>
        <dbReference type="SAM" id="MobiDB-lite"/>
    </source>
</evidence>
<evidence type="ECO:0000256" key="3">
    <source>
        <dbReference type="SAM" id="Phobius"/>
    </source>
</evidence>
<dbReference type="Pfam" id="PF03816">
    <property type="entry name" value="LytR_cpsA_psr"/>
    <property type="match status" value="1"/>
</dbReference>
<protein>
    <submittedName>
        <fullName evidence="5">LytR family transcriptional regulator</fullName>
    </submittedName>
</protein>
<dbReference type="InterPro" id="IPR004474">
    <property type="entry name" value="LytR_CpsA_psr"/>
</dbReference>
<evidence type="ECO:0000256" key="1">
    <source>
        <dbReference type="ARBA" id="ARBA00006068"/>
    </source>
</evidence>
<feature type="region of interest" description="Disordered" evidence="2">
    <location>
        <begin position="362"/>
        <end position="432"/>
    </location>
</feature>
<reference evidence="5 6" key="1">
    <citation type="submission" date="2018-11" db="EMBL/GenBank/DDBJ databases">
        <title>Genomes From Bacteria Associated with the Canine Oral Cavity: a Test Case for Automated Genome-Based Taxonomic Assignment.</title>
        <authorList>
            <person name="Coil D.A."/>
            <person name="Jospin G."/>
            <person name="Darling A.E."/>
            <person name="Wallis C."/>
            <person name="Davis I.J."/>
            <person name="Harris S."/>
            <person name="Eisen J.A."/>
            <person name="Holcombe L.J."/>
            <person name="O'Flynn C."/>
        </authorList>
    </citation>
    <scope>NUCLEOTIDE SEQUENCE [LARGE SCALE GENOMIC DNA]</scope>
    <source>
        <strain evidence="5 6">OH770</strain>
    </source>
</reference>
<dbReference type="PANTHER" id="PTHR33392:SF6">
    <property type="entry name" value="POLYISOPRENYL-TEICHOIC ACID--PEPTIDOGLYCAN TEICHOIC ACID TRANSFERASE TAGU"/>
    <property type="match status" value="1"/>
</dbReference>
<organism evidence="5 6">
    <name type="scientific">Schaalia canis</name>
    <dbReference type="NCBI Taxonomy" id="100469"/>
    <lineage>
        <taxon>Bacteria</taxon>
        <taxon>Bacillati</taxon>
        <taxon>Actinomycetota</taxon>
        <taxon>Actinomycetes</taxon>
        <taxon>Actinomycetales</taxon>
        <taxon>Actinomycetaceae</taxon>
        <taxon>Schaalia</taxon>
    </lineage>
</organism>
<gene>
    <name evidence="5" type="ORF">EII11_04195</name>
</gene>
<dbReference type="PANTHER" id="PTHR33392">
    <property type="entry name" value="POLYISOPRENYL-TEICHOIC ACID--PEPTIDOGLYCAN TEICHOIC ACID TRANSFERASE TAGU"/>
    <property type="match status" value="1"/>
</dbReference>
<feature type="transmembrane region" description="Helical" evidence="3">
    <location>
        <begin position="28"/>
        <end position="47"/>
    </location>
</feature>
<comment type="similarity">
    <text evidence="1">Belongs to the LytR/CpsA/Psr (LCP) family.</text>
</comment>
<dbReference type="AlphaFoldDB" id="A0A3P1SET2"/>
<dbReference type="OrthoDB" id="9782542at2"/>
<evidence type="ECO:0000313" key="6">
    <source>
        <dbReference type="Proteomes" id="UP000280444"/>
    </source>
</evidence>
<feature type="compositionally biased region" description="Low complexity" evidence="2">
    <location>
        <begin position="386"/>
        <end position="400"/>
    </location>
</feature>
<sequence length="432" mass="46753">MSTHEVSRHLPVTHAATPYGRFGALHSVTAFFMSVGLFVSSTAGFIYRDISMQIAGNSIDASAFLKDSPDSSTAPELPSDAFEGRAINILIANIDSRYDQGTDEYGDVDEIDTIHSDATMVAHISADRTRIQFVSIPRDLVTDIPSCINANNIETSPYTGMFNSSFTTGAVTDNTAAGIACTQRATEYLTGLSIDAFVLTDFRGFTGMVNALGGIWYYFDEPVNDDALELYIPEGCMKLNGPTALAFSRARYGVGDGSDLSRIGRQQKLVAAMLRELFSKNFVTEFPSVLSFVKSSLEAVKTSPNLSDLNTDMGLLLSLSKLERANIQLMTMPIMQHPDDLNRVLASEYEAENIWRALRNDEPFPAGATYTDGNGQEVTVPETLPSQSSASAEGTTSSAEETPEAPLENPVEESLTTETEPSVPIPECPPKS</sequence>
<comment type="caution">
    <text evidence="5">The sequence shown here is derived from an EMBL/GenBank/DDBJ whole genome shotgun (WGS) entry which is preliminary data.</text>
</comment>
<feature type="compositionally biased region" description="Pro residues" evidence="2">
    <location>
        <begin position="423"/>
        <end position="432"/>
    </location>
</feature>
<name>A0A3P1SET2_9ACTO</name>
<accession>A0A3P1SET2</accession>
<keyword evidence="3" id="KW-1133">Transmembrane helix</keyword>
<dbReference type="NCBIfam" id="TIGR00350">
    <property type="entry name" value="lytR_cpsA_psr"/>
    <property type="match status" value="1"/>
</dbReference>
<keyword evidence="3" id="KW-0812">Transmembrane</keyword>
<dbReference type="EMBL" id="RQZF01000003">
    <property type="protein sequence ID" value="RRC95487.1"/>
    <property type="molecule type" value="Genomic_DNA"/>
</dbReference>
<keyword evidence="6" id="KW-1185">Reference proteome</keyword>